<gene>
    <name evidence="1" type="ORF">E2C01_054150</name>
</gene>
<dbReference type="Proteomes" id="UP000324222">
    <property type="component" value="Unassembled WGS sequence"/>
</dbReference>
<reference evidence="1 2" key="1">
    <citation type="submission" date="2019-05" db="EMBL/GenBank/DDBJ databases">
        <title>Another draft genome of Portunus trituberculatus and its Hox gene families provides insights of decapod evolution.</title>
        <authorList>
            <person name="Jeong J.-H."/>
            <person name="Song I."/>
            <person name="Kim S."/>
            <person name="Choi T."/>
            <person name="Kim D."/>
            <person name="Ryu S."/>
            <person name="Kim W."/>
        </authorList>
    </citation>
    <scope>NUCLEOTIDE SEQUENCE [LARGE SCALE GENOMIC DNA]</scope>
    <source>
        <tissue evidence="1">Muscle</tissue>
    </source>
</reference>
<evidence type="ECO:0000313" key="1">
    <source>
        <dbReference type="EMBL" id="MPC60113.1"/>
    </source>
</evidence>
<name>A0A5B7GR63_PORTR</name>
<proteinExistence type="predicted"/>
<dbReference type="AlphaFoldDB" id="A0A5B7GR63"/>
<dbReference type="EMBL" id="VSRR010017192">
    <property type="protein sequence ID" value="MPC60113.1"/>
    <property type="molecule type" value="Genomic_DNA"/>
</dbReference>
<evidence type="ECO:0000313" key="2">
    <source>
        <dbReference type="Proteomes" id="UP000324222"/>
    </source>
</evidence>
<accession>A0A5B7GR63</accession>
<comment type="caution">
    <text evidence="1">The sequence shown here is derived from an EMBL/GenBank/DDBJ whole genome shotgun (WGS) entry which is preliminary data.</text>
</comment>
<organism evidence="1 2">
    <name type="scientific">Portunus trituberculatus</name>
    <name type="common">Swimming crab</name>
    <name type="synonym">Neptunus trituberculatus</name>
    <dbReference type="NCBI Taxonomy" id="210409"/>
    <lineage>
        <taxon>Eukaryota</taxon>
        <taxon>Metazoa</taxon>
        <taxon>Ecdysozoa</taxon>
        <taxon>Arthropoda</taxon>
        <taxon>Crustacea</taxon>
        <taxon>Multicrustacea</taxon>
        <taxon>Malacostraca</taxon>
        <taxon>Eumalacostraca</taxon>
        <taxon>Eucarida</taxon>
        <taxon>Decapoda</taxon>
        <taxon>Pleocyemata</taxon>
        <taxon>Brachyura</taxon>
        <taxon>Eubrachyura</taxon>
        <taxon>Portunoidea</taxon>
        <taxon>Portunidae</taxon>
        <taxon>Portuninae</taxon>
        <taxon>Portunus</taxon>
    </lineage>
</organism>
<keyword evidence="2" id="KW-1185">Reference proteome</keyword>
<protein>
    <submittedName>
        <fullName evidence="1">Uncharacterized protein</fullName>
    </submittedName>
</protein>
<sequence>MSGIKNSENSDHLSSDLHRPLLISIKWSTSYTNIKIKMCPSIEGG</sequence>